<keyword evidence="5 9" id="KW-0812">Transmembrane</keyword>
<feature type="transmembrane region" description="Helical" evidence="9">
    <location>
        <begin position="90"/>
        <end position="112"/>
    </location>
</feature>
<dbReference type="UniPathway" id="UPA00666"/>
<dbReference type="GO" id="GO:0042158">
    <property type="term" value="P:lipoprotein biosynthetic process"/>
    <property type="evidence" value="ECO:0007669"/>
    <property type="project" value="UniProtKB-UniRule"/>
</dbReference>
<feature type="domain" description="CN hydrolase" evidence="10">
    <location>
        <begin position="227"/>
        <end position="465"/>
    </location>
</feature>
<evidence type="ECO:0000256" key="2">
    <source>
        <dbReference type="ARBA" id="ARBA00010065"/>
    </source>
</evidence>
<name>A0A2W7P8P8_9RHOB</name>
<keyword evidence="12" id="KW-1185">Reference proteome</keyword>
<comment type="similarity">
    <text evidence="2 9">Belongs to the CN hydrolase family. Apolipoprotein N-acyltransferase subfamily.</text>
</comment>
<keyword evidence="7 9" id="KW-0472">Membrane</keyword>
<dbReference type="RefSeq" id="WP_111535422.1">
    <property type="nucleotide sequence ID" value="NZ_QKZL01000001.1"/>
</dbReference>
<dbReference type="GO" id="GO:0016410">
    <property type="term" value="F:N-acyltransferase activity"/>
    <property type="evidence" value="ECO:0007669"/>
    <property type="project" value="UniProtKB-UniRule"/>
</dbReference>
<evidence type="ECO:0000256" key="7">
    <source>
        <dbReference type="ARBA" id="ARBA00023136"/>
    </source>
</evidence>
<dbReference type="SUPFAM" id="SSF56317">
    <property type="entry name" value="Carbon-nitrogen hydrolase"/>
    <property type="match status" value="1"/>
</dbReference>
<reference evidence="11 12" key="1">
    <citation type="submission" date="2018-06" db="EMBL/GenBank/DDBJ databases">
        <title>Genomic Encyclopedia of Archaeal and Bacterial Type Strains, Phase II (KMG-II): from individual species to whole genera.</title>
        <authorList>
            <person name="Goeker M."/>
        </authorList>
    </citation>
    <scope>NUCLEOTIDE SEQUENCE [LARGE SCALE GENOMIC DNA]</scope>
    <source>
        <strain evidence="11 12">DSM 22009</strain>
    </source>
</reference>
<comment type="function">
    <text evidence="9">Catalyzes the phospholipid dependent N-acylation of the N-terminal cysteine of apolipoprotein, the last step in lipoprotein maturation.</text>
</comment>
<keyword evidence="6 9" id="KW-1133">Transmembrane helix</keyword>
<dbReference type="InterPro" id="IPR045378">
    <property type="entry name" value="LNT_N"/>
</dbReference>
<gene>
    <name evidence="9" type="primary">lnt</name>
    <name evidence="11" type="ORF">LX81_00213</name>
</gene>
<keyword evidence="4 9" id="KW-0808">Transferase</keyword>
<feature type="transmembrane region" description="Helical" evidence="9">
    <location>
        <begin position="20"/>
        <end position="50"/>
    </location>
</feature>
<dbReference type="GO" id="GO:0005886">
    <property type="term" value="C:plasma membrane"/>
    <property type="evidence" value="ECO:0007669"/>
    <property type="project" value="UniProtKB-SubCell"/>
</dbReference>
<evidence type="ECO:0000256" key="4">
    <source>
        <dbReference type="ARBA" id="ARBA00022679"/>
    </source>
</evidence>
<dbReference type="NCBIfam" id="TIGR00546">
    <property type="entry name" value="lnt"/>
    <property type="match status" value="1"/>
</dbReference>
<dbReference type="Proteomes" id="UP000248916">
    <property type="component" value="Unassembled WGS sequence"/>
</dbReference>
<dbReference type="PANTHER" id="PTHR38686:SF1">
    <property type="entry name" value="APOLIPOPROTEIN N-ACYLTRANSFERASE"/>
    <property type="match status" value="1"/>
</dbReference>
<keyword evidence="11" id="KW-0449">Lipoprotein</keyword>
<dbReference type="EMBL" id="QKZL01000001">
    <property type="protein sequence ID" value="PZX19752.1"/>
    <property type="molecule type" value="Genomic_DNA"/>
</dbReference>
<dbReference type="CDD" id="cd07571">
    <property type="entry name" value="ALP_N-acyl_transferase"/>
    <property type="match status" value="1"/>
</dbReference>
<evidence type="ECO:0000256" key="3">
    <source>
        <dbReference type="ARBA" id="ARBA00022475"/>
    </source>
</evidence>
<dbReference type="Pfam" id="PF00795">
    <property type="entry name" value="CN_hydrolase"/>
    <property type="match status" value="1"/>
</dbReference>
<evidence type="ECO:0000256" key="5">
    <source>
        <dbReference type="ARBA" id="ARBA00022692"/>
    </source>
</evidence>
<sequence length="500" mass="52788">MVEGLRAGSTPKRRLALALLGGILAGLGQVPFSLTPVALGGLALCAWLVARCPGARTAAWTGFAAGTGYFAVTLHWIVEPFLIEPDRYGWMAPFALVFISTGFALFWALAFGVTRRIAGTGWRFVLAFGACLAGVEMLRSYILSGFPWALLGYVWTESGAAQIAAWTGPFGLTLLTTLLAAGIAVAGPSLRGALSLSLAWVLPLAVGSVLMPPEEEAPADAPVIRLVQPNAPQGEKWDPDRVLGFFDRQLAYSAATPAPDLIVWPETSVPYLVAPGHPALDAIAAAADGVPVVLGAQRLDGLRLFNSLFVIGAGGGIDAIYDKYHLVPFGEYIPLGSLTRHLGLRSFAARDGFGYAAGPGPRLLDLGAGGPVLPLICYEAIFPQDVAAAPSRPDWLLQITNDAWFGTFAGPQQHLAQARMRTIEQGLPMIRVANTGISAVIDAAGRVLAAFPLGEAGYLDHRLPVARERTLYSRTGDLPLALLLLATLGIAALARRRESS</sequence>
<evidence type="ECO:0000259" key="10">
    <source>
        <dbReference type="PROSITE" id="PS50263"/>
    </source>
</evidence>
<evidence type="ECO:0000256" key="9">
    <source>
        <dbReference type="HAMAP-Rule" id="MF_01148"/>
    </source>
</evidence>
<dbReference type="InterPro" id="IPR003010">
    <property type="entry name" value="C-N_Hydrolase"/>
</dbReference>
<dbReference type="InterPro" id="IPR036526">
    <property type="entry name" value="C-N_Hydrolase_sf"/>
</dbReference>
<organism evidence="11 12">
    <name type="scientific">Palleronia aestuarii</name>
    <dbReference type="NCBI Taxonomy" id="568105"/>
    <lineage>
        <taxon>Bacteria</taxon>
        <taxon>Pseudomonadati</taxon>
        <taxon>Pseudomonadota</taxon>
        <taxon>Alphaproteobacteria</taxon>
        <taxon>Rhodobacterales</taxon>
        <taxon>Roseobacteraceae</taxon>
        <taxon>Palleronia</taxon>
    </lineage>
</organism>
<feature type="transmembrane region" description="Helical" evidence="9">
    <location>
        <begin position="124"/>
        <end position="143"/>
    </location>
</feature>
<feature type="transmembrane region" description="Helical" evidence="9">
    <location>
        <begin position="163"/>
        <end position="186"/>
    </location>
</feature>
<evidence type="ECO:0000313" key="12">
    <source>
        <dbReference type="Proteomes" id="UP000248916"/>
    </source>
</evidence>
<proteinExistence type="inferred from homology"/>
<evidence type="ECO:0000313" key="11">
    <source>
        <dbReference type="EMBL" id="PZX19752.1"/>
    </source>
</evidence>
<evidence type="ECO:0000256" key="1">
    <source>
        <dbReference type="ARBA" id="ARBA00004651"/>
    </source>
</evidence>
<keyword evidence="3 9" id="KW-1003">Cell membrane</keyword>
<dbReference type="AlphaFoldDB" id="A0A2W7P8P8"/>
<evidence type="ECO:0000256" key="8">
    <source>
        <dbReference type="ARBA" id="ARBA00023315"/>
    </source>
</evidence>
<dbReference type="Gene3D" id="3.60.110.10">
    <property type="entry name" value="Carbon-nitrogen hydrolase"/>
    <property type="match status" value="1"/>
</dbReference>
<feature type="transmembrane region" description="Helical" evidence="9">
    <location>
        <begin position="193"/>
        <end position="211"/>
    </location>
</feature>
<dbReference type="HAMAP" id="MF_01148">
    <property type="entry name" value="Lnt"/>
    <property type="match status" value="1"/>
</dbReference>
<evidence type="ECO:0000256" key="6">
    <source>
        <dbReference type="ARBA" id="ARBA00022989"/>
    </source>
</evidence>
<dbReference type="EC" id="2.3.1.269" evidence="9"/>
<keyword evidence="8 9" id="KW-0012">Acyltransferase</keyword>
<accession>A0A2W7P8P8</accession>
<comment type="pathway">
    <text evidence="9">Protein modification; lipoprotein biosynthesis (N-acyl transfer).</text>
</comment>
<dbReference type="Pfam" id="PF20154">
    <property type="entry name" value="LNT_N"/>
    <property type="match status" value="1"/>
</dbReference>
<comment type="subcellular location">
    <subcellularLocation>
        <location evidence="1 9">Cell membrane</location>
        <topology evidence="1 9">Multi-pass membrane protein</topology>
    </subcellularLocation>
</comment>
<protein>
    <recommendedName>
        <fullName evidence="9">Apolipoprotein N-acyltransferase</fullName>
        <shortName evidence="9">ALP N-acyltransferase</shortName>
        <ecNumber evidence="9">2.3.1.269</ecNumber>
    </recommendedName>
</protein>
<dbReference type="OrthoDB" id="9804277at2"/>
<comment type="catalytic activity">
    <reaction evidence="9">
        <text>N-terminal S-1,2-diacyl-sn-glyceryl-L-cysteinyl-[lipoprotein] + a glycerophospholipid = N-acyl-S-1,2-diacyl-sn-glyceryl-L-cysteinyl-[lipoprotein] + a 2-acyl-sn-glycero-3-phospholipid + H(+)</text>
        <dbReference type="Rhea" id="RHEA:48228"/>
        <dbReference type="Rhea" id="RHEA-COMP:14681"/>
        <dbReference type="Rhea" id="RHEA-COMP:14684"/>
        <dbReference type="ChEBI" id="CHEBI:15378"/>
        <dbReference type="ChEBI" id="CHEBI:136912"/>
        <dbReference type="ChEBI" id="CHEBI:140656"/>
        <dbReference type="ChEBI" id="CHEBI:140657"/>
        <dbReference type="ChEBI" id="CHEBI:140660"/>
        <dbReference type="EC" id="2.3.1.269"/>
    </reaction>
</comment>
<comment type="caution">
    <text evidence="11">The sequence shown here is derived from an EMBL/GenBank/DDBJ whole genome shotgun (WGS) entry which is preliminary data.</text>
</comment>
<feature type="transmembrane region" description="Helical" evidence="9">
    <location>
        <begin position="57"/>
        <end position="78"/>
    </location>
</feature>
<dbReference type="PROSITE" id="PS50263">
    <property type="entry name" value="CN_HYDROLASE"/>
    <property type="match status" value="1"/>
</dbReference>
<dbReference type="InterPro" id="IPR004563">
    <property type="entry name" value="Apolipo_AcylTrfase"/>
</dbReference>
<dbReference type="PANTHER" id="PTHR38686">
    <property type="entry name" value="APOLIPOPROTEIN N-ACYLTRANSFERASE"/>
    <property type="match status" value="1"/>
</dbReference>